<dbReference type="PANTHER" id="PTHR30419">
    <property type="entry name" value="HTH-TYPE TRANSCRIPTIONAL REGULATOR YBHD"/>
    <property type="match status" value="1"/>
</dbReference>
<dbReference type="Pfam" id="PF03466">
    <property type="entry name" value="LysR_substrate"/>
    <property type="match status" value="1"/>
</dbReference>
<dbReference type="Pfam" id="PF00126">
    <property type="entry name" value="HTH_1"/>
    <property type="match status" value="1"/>
</dbReference>
<gene>
    <name evidence="6" type="ORF">SAMN04515656_11713</name>
</gene>
<dbReference type="GO" id="GO:0003677">
    <property type="term" value="F:DNA binding"/>
    <property type="evidence" value="ECO:0007669"/>
    <property type="project" value="UniProtKB-KW"/>
</dbReference>
<comment type="similarity">
    <text evidence="1">Belongs to the LysR transcriptional regulatory family.</text>
</comment>
<evidence type="ECO:0000256" key="4">
    <source>
        <dbReference type="ARBA" id="ARBA00023163"/>
    </source>
</evidence>
<keyword evidence="2" id="KW-0805">Transcription regulation</keyword>
<dbReference type="GO" id="GO:0005829">
    <property type="term" value="C:cytosol"/>
    <property type="evidence" value="ECO:0007669"/>
    <property type="project" value="TreeGrafter"/>
</dbReference>
<dbReference type="InterPro" id="IPR050950">
    <property type="entry name" value="HTH-type_LysR_regulators"/>
</dbReference>
<keyword evidence="4" id="KW-0804">Transcription</keyword>
<evidence type="ECO:0000256" key="3">
    <source>
        <dbReference type="ARBA" id="ARBA00023125"/>
    </source>
</evidence>
<dbReference type="RefSeq" id="WP_090308279.1">
    <property type="nucleotide sequence ID" value="NZ_FNRK01000017.1"/>
</dbReference>
<evidence type="ECO:0000259" key="5">
    <source>
        <dbReference type="PROSITE" id="PS50931"/>
    </source>
</evidence>
<evidence type="ECO:0000256" key="2">
    <source>
        <dbReference type="ARBA" id="ARBA00023015"/>
    </source>
</evidence>
<accession>A0A1H4CQV1</accession>
<reference evidence="6 7" key="1">
    <citation type="submission" date="2016-10" db="EMBL/GenBank/DDBJ databases">
        <authorList>
            <person name="de Groot N.N."/>
        </authorList>
    </citation>
    <scope>NUCLEOTIDE SEQUENCE [LARGE SCALE GENOMIC DNA]</scope>
    <source>
        <strain evidence="6 7">SR12</strain>
    </source>
</reference>
<proteinExistence type="inferred from homology"/>
<evidence type="ECO:0000313" key="6">
    <source>
        <dbReference type="EMBL" id="SEA62717.1"/>
    </source>
</evidence>
<evidence type="ECO:0000256" key="1">
    <source>
        <dbReference type="ARBA" id="ARBA00009437"/>
    </source>
</evidence>
<dbReference type="PROSITE" id="PS50931">
    <property type="entry name" value="HTH_LYSR"/>
    <property type="match status" value="1"/>
</dbReference>
<dbReference type="InterPro" id="IPR036390">
    <property type="entry name" value="WH_DNA-bd_sf"/>
</dbReference>
<dbReference type="OrthoDB" id="1652954at2"/>
<dbReference type="CDD" id="cd08434">
    <property type="entry name" value="PBP2_GltC_like"/>
    <property type="match status" value="1"/>
</dbReference>
<dbReference type="SUPFAM" id="SSF53850">
    <property type="entry name" value="Periplasmic binding protein-like II"/>
    <property type="match status" value="1"/>
</dbReference>
<dbReference type="FunFam" id="1.10.10.10:FF:000001">
    <property type="entry name" value="LysR family transcriptional regulator"/>
    <property type="match status" value="1"/>
</dbReference>
<evidence type="ECO:0000313" key="7">
    <source>
        <dbReference type="Proteomes" id="UP000199394"/>
    </source>
</evidence>
<dbReference type="Proteomes" id="UP000199394">
    <property type="component" value="Unassembled WGS sequence"/>
</dbReference>
<keyword evidence="3 6" id="KW-0238">DNA-binding</keyword>
<organism evidence="6 7">
    <name type="scientific">Eubacterium aggregans</name>
    <dbReference type="NCBI Taxonomy" id="81409"/>
    <lineage>
        <taxon>Bacteria</taxon>
        <taxon>Bacillati</taxon>
        <taxon>Bacillota</taxon>
        <taxon>Clostridia</taxon>
        <taxon>Eubacteriales</taxon>
        <taxon>Eubacteriaceae</taxon>
        <taxon>Eubacterium</taxon>
    </lineage>
</organism>
<dbReference type="InterPro" id="IPR000847">
    <property type="entry name" value="LysR_HTH_N"/>
</dbReference>
<dbReference type="AlphaFoldDB" id="A0A1H4CQV1"/>
<feature type="domain" description="HTH lysR-type" evidence="5">
    <location>
        <begin position="1"/>
        <end position="58"/>
    </location>
</feature>
<keyword evidence="7" id="KW-1185">Reference proteome</keyword>
<dbReference type="PRINTS" id="PR00039">
    <property type="entry name" value="HTHLYSR"/>
</dbReference>
<dbReference type="GO" id="GO:0003700">
    <property type="term" value="F:DNA-binding transcription factor activity"/>
    <property type="evidence" value="ECO:0007669"/>
    <property type="project" value="InterPro"/>
</dbReference>
<dbReference type="SUPFAM" id="SSF46785">
    <property type="entry name" value="Winged helix' DNA-binding domain"/>
    <property type="match status" value="1"/>
</dbReference>
<name>A0A1H4CQV1_9FIRM</name>
<dbReference type="InterPro" id="IPR005119">
    <property type="entry name" value="LysR_subst-bd"/>
</dbReference>
<dbReference type="InterPro" id="IPR036388">
    <property type="entry name" value="WH-like_DNA-bd_sf"/>
</dbReference>
<protein>
    <submittedName>
        <fullName evidence="6">DNA-binding transcriptional regulator, LysR family</fullName>
    </submittedName>
</protein>
<dbReference type="EMBL" id="FNRK01000017">
    <property type="protein sequence ID" value="SEA62717.1"/>
    <property type="molecule type" value="Genomic_DNA"/>
</dbReference>
<dbReference type="STRING" id="81409.SAMN04515656_11713"/>
<sequence length="297" mass="33688">MNLYHLRYFTTLARYEHYTRAAEELMITQPSLSHAIAAMEDELGVKLFEKEGRNVVLTRFGHIFLQDVERALAVLDGAITTMQMAGSGSGTIELGFLRTLGTEMVPQIIRGFLNQNIEKDIQFSLHTGITFDLLTDLVKRRLDIVLCSYDERFQDKVTFTPVATQELVLIVHKDHPLAEQESVNLVDTLIYPHIFFTRTSGLRQVVDGLFEKIKGEPKVVFEVEEDQVIAGLVAQNFGIAVVPNMPILKFMDVKALQITAPSWERNFYLAFMKYRYMPPVVADLKEYITAGGLPDLV</sequence>
<dbReference type="PANTHER" id="PTHR30419:SF28">
    <property type="entry name" value="HTH-TYPE TRANSCRIPTIONAL REGULATOR BSDA"/>
    <property type="match status" value="1"/>
</dbReference>
<dbReference type="Gene3D" id="1.10.10.10">
    <property type="entry name" value="Winged helix-like DNA-binding domain superfamily/Winged helix DNA-binding domain"/>
    <property type="match status" value="1"/>
</dbReference>
<dbReference type="Gene3D" id="3.40.190.290">
    <property type="match status" value="1"/>
</dbReference>